<evidence type="ECO:0000256" key="2">
    <source>
        <dbReference type="SAM" id="SignalP"/>
    </source>
</evidence>
<feature type="transmembrane region" description="Helical" evidence="1">
    <location>
        <begin position="159"/>
        <end position="177"/>
    </location>
</feature>
<protein>
    <submittedName>
        <fullName evidence="3">Uncharacterized protein</fullName>
    </submittedName>
</protein>
<feature type="signal peptide" evidence="2">
    <location>
        <begin position="1"/>
        <end position="26"/>
    </location>
</feature>
<feature type="transmembrane region" description="Helical" evidence="1">
    <location>
        <begin position="184"/>
        <end position="204"/>
    </location>
</feature>
<proteinExistence type="predicted"/>
<evidence type="ECO:0000313" key="3">
    <source>
        <dbReference type="EMBL" id="SHK62360.1"/>
    </source>
</evidence>
<sequence length="207" mass="21369">MKHLFHHLPKLAAVATIALSMSSCNRAEYAMLPKTTPYHATYHGTAKMTAPVAQKQEVAVAETQAAVVEEKNVVAEAPATVAAAPVAAPATTTAPVAAAVAAPVAAKAAQPATAAAAPRKLNLMEKVAFNKVVKKVDKLASKVQFKQGSETAGTSKIGGYLRTGIILLLVGLLVSLLSGISNIFGIIGGILAIIGLIFIILWLLDEV</sequence>
<keyword evidence="4" id="KW-1185">Reference proteome</keyword>
<feature type="chain" id="PRO_5012816474" evidence="2">
    <location>
        <begin position="27"/>
        <end position="207"/>
    </location>
</feature>
<dbReference type="STRING" id="1121959.SAMN02746009_01269"/>
<evidence type="ECO:0000256" key="1">
    <source>
        <dbReference type="SAM" id="Phobius"/>
    </source>
</evidence>
<dbReference type="RefSeq" id="WP_073282228.1">
    <property type="nucleotide sequence ID" value="NZ_FRAS01000004.1"/>
</dbReference>
<reference evidence="4" key="1">
    <citation type="submission" date="2016-11" db="EMBL/GenBank/DDBJ databases">
        <authorList>
            <person name="Varghese N."/>
            <person name="Submissions S."/>
        </authorList>
    </citation>
    <scope>NUCLEOTIDE SEQUENCE [LARGE SCALE GENOMIC DNA]</scope>
    <source>
        <strain evidence="4">DSM 18569</strain>
    </source>
</reference>
<dbReference type="AlphaFoldDB" id="A0A1M6TZN7"/>
<keyword evidence="1" id="KW-0812">Transmembrane</keyword>
<dbReference type="PROSITE" id="PS51257">
    <property type="entry name" value="PROKAR_LIPOPROTEIN"/>
    <property type="match status" value="1"/>
</dbReference>
<dbReference type="OrthoDB" id="886791at2"/>
<organism evidence="3 4">
    <name type="scientific">Hymenobacter psychrotolerans DSM 18569</name>
    <dbReference type="NCBI Taxonomy" id="1121959"/>
    <lineage>
        <taxon>Bacteria</taxon>
        <taxon>Pseudomonadati</taxon>
        <taxon>Bacteroidota</taxon>
        <taxon>Cytophagia</taxon>
        <taxon>Cytophagales</taxon>
        <taxon>Hymenobacteraceae</taxon>
        <taxon>Hymenobacter</taxon>
    </lineage>
</organism>
<evidence type="ECO:0000313" key="4">
    <source>
        <dbReference type="Proteomes" id="UP000183947"/>
    </source>
</evidence>
<gene>
    <name evidence="3" type="ORF">SAMN02746009_01269</name>
</gene>
<keyword evidence="1" id="KW-1133">Transmembrane helix</keyword>
<keyword evidence="1" id="KW-0472">Membrane</keyword>
<keyword evidence="2" id="KW-0732">Signal</keyword>
<accession>A0A1M6TZN7</accession>
<dbReference type="Proteomes" id="UP000183947">
    <property type="component" value="Unassembled WGS sequence"/>
</dbReference>
<name>A0A1M6TZN7_9BACT</name>
<dbReference type="EMBL" id="FRAS01000004">
    <property type="protein sequence ID" value="SHK62360.1"/>
    <property type="molecule type" value="Genomic_DNA"/>
</dbReference>